<keyword evidence="1" id="KW-0472">Membrane</keyword>
<keyword evidence="1" id="KW-1133">Transmembrane helix</keyword>
<sequence length="54" mass="6288">MLESVCAPKKYRTKTGREAVIMLVVYMISFIMLIAMVALLLFVTKKAYSRKWDE</sequence>
<gene>
    <name evidence="2" type="ORF">PACILC2_00100</name>
</gene>
<evidence type="ECO:0000256" key="1">
    <source>
        <dbReference type="SAM" id="Phobius"/>
    </source>
</evidence>
<keyword evidence="3" id="KW-1185">Reference proteome</keyword>
<evidence type="ECO:0000313" key="3">
    <source>
        <dbReference type="Proteomes" id="UP000680304"/>
    </source>
</evidence>
<proteinExistence type="predicted"/>
<evidence type="ECO:0000313" key="2">
    <source>
        <dbReference type="EMBL" id="GIQ61442.1"/>
    </source>
</evidence>
<feature type="transmembrane region" description="Helical" evidence="1">
    <location>
        <begin position="20"/>
        <end position="43"/>
    </location>
</feature>
<accession>A0ABQ4MZV0</accession>
<name>A0ABQ4MZV0_9BACL</name>
<protein>
    <submittedName>
        <fullName evidence="2">Uncharacterized protein</fullName>
    </submittedName>
</protein>
<organism evidence="2 3">
    <name type="scientific">Paenibacillus cisolokensis</name>
    <dbReference type="NCBI Taxonomy" id="1658519"/>
    <lineage>
        <taxon>Bacteria</taxon>
        <taxon>Bacillati</taxon>
        <taxon>Bacillota</taxon>
        <taxon>Bacilli</taxon>
        <taxon>Bacillales</taxon>
        <taxon>Paenibacillaceae</taxon>
        <taxon>Paenibacillus</taxon>
    </lineage>
</organism>
<dbReference type="Proteomes" id="UP000680304">
    <property type="component" value="Unassembled WGS sequence"/>
</dbReference>
<reference evidence="2 3" key="1">
    <citation type="submission" date="2021-04" db="EMBL/GenBank/DDBJ databases">
        <title>Draft genome sequence of Paenibacillus cisolokensis, LC2-13A.</title>
        <authorList>
            <person name="Uke A."/>
            <person name="Chhe C."/>
            <person name="Baramee S."/>
            <person name="Kosugi A."/>
        </authorList>
    </citation>
    <scope>NUCLEOTIDE SEQUENCE [LARGE SCALE GENOMIC DNA]</scope>
    <source>
        <strain evidence="2 3">LC2-13A</strain>
    </source>
</reference>
<dbReference type="EMBL" id="BOVJ01000001">
    <property type="protein sequence ID" value="GIQ61442.1"/>
    <property type="molecule type" value="Genomic_DNA"/>
</dbReference>
<comment type="caution">
    <text evidence="2">The sequence shown here is derived from an EMBL/GenBank/DDBJ whole genome shotgun (WGS) entry which is preliminary data.</text>
</comment>
<keyword evidence="1" id="KW-0812">Transmembrane</keyword>